<reference evidence="2 3" key="1">
    <citation type="submission" date="2018-03" db="EMBL/GenBank/DDBJ databases">
        <title>Genomic Encyclopedia of Archaeal and Bacterial Type Strains, Phase II (KMG-II): from individual species to whole genera.</title>
        <authorList>
            <person name="Goeker M."/>
        </authorList>
    </citation>
    <scope>NUCLEOTIDE SEQUENCE [LARGE SCALE GENOMIC DNA]</scope>
    <source>
        <strain evidence="2 3">DSM 100214</strain>
    </source>
</reference>
<dbReference type="AlphaFoldDB" id="A0A2V3PT45"/>
<evidence type="ECO:0000313" key="3">
    <source>
        <dbReference type="Proteomes" id="UP000247973"/>
    </source>
</evidence>
<keyword evidence="3" id="KW-1185">Reference proteome</keyword>
<keyword evidence="1" id="KW-1133">Transmembrane helix</keyword>
<sequence length="46" mass="5460">MIFVNALHIGIDDHFSLLFFSGNKYINFWSMIFCFGEFFFIQVDMG</sequence>
<gene>
    <name evidence="2" type="ORF">CLV62_10146</name>
</gene>
<comment type="caution">
    <text evidence="2">The sequence shown here is derived from an EMBL/GenBank/DDBJ whole genome shotgun (WGS) entry which is preliminary data.</text>
</comment>
<name>A0A2V3PT45_9BACT</name>
<evidence type="ECO:0000256" key="1">
    <source>
        <dbReference type="SAM" id="Phobius"/>
    </source>
</evidence>
<protein>
    <submittedName>
        <fullName evidence="2">Uncharacterized protein</fullName>
    </submittedName>
</protein>
<accession>A0A2V3PT45</accession>
<keyword evidence="1" id="KW-0812">Transmembrane</keyword>
<proteinExistence type="predicted"/>
<dbReference type="Proteomes" id="UP000247973">
    <property type="component" value="Unassembled WGS sequence"/>
</dbReference>
<keyword evidence="1" id="KW-0472">Membrane</keyword>
<feature type="transmembrane region" description="Helical" evidence="1">
    <location>
        <begin position="25"/>
        <end position="43"/>
    </location>
</feature>
<dbReference type="EMBL" id="QICL01000001">
    <property type="protein sequence ID" value="PXV68783.1"/>
    <property type="molecule type" value="Genomic_DNA"/>
</dbReference>
<evidence type="ECO:0000313" key="2">
    <source>
        <dbReference type="EMBL" id="PXV68783.1"/>
    </source>
</evidence>
<organism evidence="2 3">
    <name type="scientific">Dysgonomonas alginatilytica</name>
    <dbReference type="NCBI Taxonomy" id="1605892"/>
    <lineage>
        <taxon>Bacteria</taxon>
        <taxon>Pseudomonadati</taxon>
        <taxon>Bacteroidota</taxon>
        <taxon>Bacteroidia</taxon>
        <taxon>Bacteroidales</taxon>
        <taxon>Dysgonomonadaceae</taxon>
        <taxon>Dysgonomonas</taxon>
    </lineage>
</organism>